<evidence type="ECO:0000256" key="1">
    <source>
        <dbReference type="ARBA" id="ARBA00004141"/>
    </source>
</evidence>
<protein>
    <recommendedName>
        <fullName evidence="6">Yip1 domain-containing protein</fullName>
    </recommendedName>
</protein>
<accession>A0A7C9IFV6</accession>
<dbReference type="Pfam" id="PF04893">
    <property type="entry name" value="Yip1"/>
    <property type="match status" value="1"/>
</dbReference>
<name>A0A7C9IFV6_9RHOB</name>
<feature type="transmembrane region" description="Helical" evidence="5">
    <location>
        <begin position="105"/>
        <end position="124"/>
    </location>
</feature>
<keyword evidence="3 5" id="KW-1133">Transmembrane helix</keyword>
<evidence type="ECO:0000313" key="7">
    <source>
        <dbReference type="EMBL" id="MXQ07589.1"/>
    </source>
</evidence>
<dbReference type="AlphaFoldDB" id="A0A7C9IFV6"/>
<comment type="subcellular location">
    <subcellularLocation>
        <location evidence="1">Membrane</location>
        <topology evidence="1">Multi-pass membrane protein</topology>
    </subcellularLocation>
</comment>
<feature type="transmembrane region" description="Helical" evidence="5">
    <location>
        <begin position="64"/>
        <end position="85"/>
    </location>
</feature>
<dbReference type="Proteomes" id="UP000480350">
    <property type="component" value="Unassembled WGS sequence"/>
</dbReference>
<dbReference type="GO" id="GO:0016020">
    <property type="term" value="C:membrane"/>
    <property type="evidence" value="ECO:0007669"/>
    <property type="project" value="UniProtKB-SubCell"/>
</dbReference>
<evidence type="ECO:0000256" key="3">
    <source>
        <dbReference type="ARBA" id="ARBA00022989"/>
    </source>
</evidence>
<keyword evidence="4 5" id="KW-0472">Membrane</keyword>
<comment type="caution">
    <text evidence="7">The sequence shown here is derived from an EMBL/GenBank/DDBJ whole genome shotgun (WGS) entry which is preliminary data.</text>
</comment>
<evidence type="ECO:0000256" key="2">
    <source>
        <dbReference type="ARBA" id="ARBA00022692"/>
    </source>
</evidence>
<feature type="transmembrane region" description="Helical" evidence="5">
    <location>
        <begin position="157"/>
        <end position="178"/>
    </location>
</feature>
<evidence type="ECO:0000313" key="8">
    <source>
        <dbReference type="Proteomes" id="UP000480350"/>
    </source>
</evidence>
<keyword evidence="8" id="KW-1185">Reference proteome</keyword>
<proteinExistence type="predicted"/>
<sequence length="194" mass="20212">MLQLFVPLARQALTEPREAASTLLSMGVPKAAYWPAFFALVALSVILNEVVALMTPGPAIGPQIAPLVMAALTALISAVSVWAIWKVGRAMGGTGSFDEALLLTIFLQAILFTGQLVEVGLMLILPPIAGLFSVALIILAFWLNVNFVAALHGFTSLWRAFGALILATLGVALVLIFLMTLTGIGPGMGGGGNV</sequence>
<evidence type="ECO:0000256" key="5">
    <source>
        <dbReference type="SAM" id="Phobius"/>
    </source>
</evidence>
<reference evidence="7 8" key="1">
    <citation type="submission" date="2019-12" db="EMBL/GenBank/DDBJ databases">
        <authorList>
            <person name="Lee S.D."/>
        </authorList>
    </citation>
    <scope>NUCLEOTIDE SEQUENCE [LARGE SCALE GENOMIC DNA]</scope>
    <source>
        <strain evidence="7 8">GH1-50</strain>
    </source>
</reference>
<feature type="domain" description="Yip1" evidence="6">
    <location>
        <begin position="11"/>
        <end position="176"/>
    </location>
</feature>
<dbReference type="InterPro" id="IPR006977">
    <property type="entry name" value="Yip1_dom"/>
</dbReference>
<dbReference type="EMBL" id="WUPT01000001">
    <property type="protein sequence ID" value="MXQ07589.1"/>
    <property type="molecule type" value="Genomic_DNA"/>
</dbReference>
<feature type="transmembrane region" description="Helical" evidence="5">
    <location>
        <begin position="131"/>
        <end position="151"/>
    </location>
</feature>
<evidence type="ECO:0000256" key="4">
    <source>
        <dbReference type="ARBA" id="ARBA00023136"/>
    </source>
</evidence>
<dbReference type="RefSeq" id="WP_160763455.1">
    <property type="nucleotide sequence ID" value="NZ_WUPT01000001.1"/>
</dbReference>
<gene>
    <name evidence="7" type="ORF">GQ651_06995</name>
</gene>
<evidence type="ECO:0000259" key="6">
    <source>
        <dbReference type="Pfam" id="PF04893"/>
    </source>
</evidence>
<organism evidence="7 8">
    <name type="scientific">Kangsaoukella pontilimi</name>
    <dbReference type="NCBI Taxonomy" id="2691042"/>
    <lineage>
        <taxon>Bacteria</taxon>
        <taxon>Pseudomonadati</taxon>
        <taxon>Pseudomonadota</taxon>
        <taxon>Alphaproteobacteria</taxon>
        <taxon>Rhodobacterales</taxon>
        <taxon>Paracoccaceae</taxon>
        <taxon>Kangsaoukella</taxon>
    </lineage>
</organism>
<reference evidence="7 8" key="2">
    <citation type="submission" date="2020-03" db="EMBL/GenBank/DDBJ databases">
        <title>Kangsaoukella pontilimi gen. nov., sp. nov., a new member of the family Rhodobacteraceae isolated from a tidal mudflat.</title>
        <authorList>
            <person name="Kim I.S."/>
        </authorList>
    </citation>
    <scope>NUCLEOTIDE SEQUENCE [LARGE SCALE GENOMIC DNA]</scope>
    <source>
        <strain evidence="7 8">GH1-50</strain>
    </source>
</reference>
<feature type="transmembrane region" description="Helical" evidence="5">
    <location>
        <begin position="32"/>
        <end position="52"/>
    </location>
</feature>
<keyword evidence="2 5" id="KW-0812">Transmembrane</keyword>